<evidence type="ECO:0000256" key="1">
    <source>
        <dbReference type="SAM" id="MobiDB-lite"/>
    </source>
</evidence>
<dbReference type="AlphaFoldDB" id="A0A848HEW8"/>
<sequence>MIRFHLAKLMADKGFTERRRIEIGEISVATGIHRSTLSRVLNKPGVNLTADNMSRLCGFFGCTLSDLAEYVDDVPPASASEIAARPTKQPPASKRVTAKKVRAAKARPGAA</sequence>
<reference evidence="3 4" key="1">
    <citation type="submission" date="2020-04" db="EMBL/GenBank/DDBJ databases">
        <title>Ramlibacter sp. G-1-2-2 isolated from soil.</title>
        <authorList>
            <person name="Dahal R.H."/>
        </authorList>
    </citation>
    <scope>NUCLEOTIDE SEQUENCE [LARGE SCALE GENOMIC DNA]</scope>
    <source>
        <strain evidence="3 4">G-1-2-2</strain>
    </source>
</reference>
<accession>A0A848HEW8</accession>
<dbReference type="Pfam" id="PF13443">
    <property type="entry name" value="HTH_26"/>
    <property type="match status" value="1"/>
</dbReference>
<gene>
    <name evidence="3" type="ORF">HHL11_30005</name>
</gene>
<proteinExistence type="predicted"/>
<dbReference type="InterPro" id="IPR001387">
    <property type="entry name" value="Cro/C1-type_HTH"/>
</dbReference>
<dbReference type="RefSeq" id="WP_169422339.1">
    <property type="nucleotide sequence ID" value="NZ_JABBFX010000004.1"/>
</dbReference>
<comment type="caution">
    <text evidence="3">The sequence shown here is derived from an EMBL/GenBank/DDBJ whole genome shotgun (WGS) entry which is preliminary data.</text>
</comment>
<dbReference type="EMBL" id="JABBFX010000004">
    <property type="protein sequence ID" value="NML48020.1"/>
    <property type="molecule type" value="Genomic_DNA"/>
</dbReference>
<dbReference type="Proteomes" id="UP000541185">
    <property type="component" value="Unassembled WGS sequence"/>
</dbReference>
<evidence type="ECO:0000313" key="3">
    <source>
        <dbReference type="EMBL" id="NML48020.1"/>
    </source>
</evidence>
<evidence type="ECO:0000313" key="4">
    <source>
        <dbReference type="Proteomes" id="UP000541185"/>
    </source>
</evidence>
<keyword evidence="4" id="KW-1185">Reference proteome</keyword>
<feature type="domain" description="HTH cro/C1-type" evidence="2">
    <location>
        <begin position="29"/>
        <end position="67"/>
    </location>
</feature>
<protein>
    <submittedName>
        <fullName evidence="3">Helix-turn-helix transcriptional regulator</fullName>
    </submittedName>
</protein>
<dbReference type="CDD" id="cd00093">
    <property type="entry name" value="HTH_XRE"/>
    <property type="match status" value="1"/>
</dbReference>
<dbReference type="PROSITE" id="PS50943">
    <property type="entry name" value="HTH_CROC1"/>
    <property type="match status" value="1"/>
</dbReference>
<feature type="compositionally biased region" description="Basic residues" evidence="1">
    <location>
        <begin position="96"/>
        <end position="105"/>
    </location>
</feature>
<dbReference type="GO" id="GO:0003677">
    <property type="term" value="F:DNA binding"/>
    <property type="evidence" value="ECO:0007669"/>
    <property type="project" value="InterPro"/>
</dbReference>
<dbReference type="InterPro" id="IPR010982">
    <property type="entry name" value="Lambda_DNA-bd_dom_sf"/>
</dbReference>
<dbReference type="SUPFAM" id="SSF47413">
    <property type="entry name" value="lambda repressor-like DNA-binding domains"/>
    <property type="match status" value="1"/>
</dbReference>
<organism evidence="3 4">
    <name type="scientific">Ramlibacter agri</name>
    <dbReference type="NCBI Taxonomy" id="2728837"/>
    <lineage>
        <taxon>Bacteria</taxon>
        <taxon>Pseudomonadati</taxon>
        <taxon>Pseudomonadota</taxon>
        <taxon>Betaproteobacteria</taxon>
        <taxon>Burkholderiales</taxon>
        <taxon>Comamonadaceae</taxon>
        <taxon>Ramlibacter</taxon>
    </lineage>
</organism>
<name>A0A848HEW8_9BURK</name>
<evidence type="ECO:0000259" key="2">
    <source>
        <dbReference type="PROSITE" id="PS50943"/>
    </source>
</evidence>
<feature type="region of interest" description="Disordered" evidence="1">
    <location>
        <begin position="81"/>
        <end position="111"/>
    </location>
</feature>
<dbReference type="Gene3D" id="1.10.260.40">
    <property type="entry name" value="lambda repressor-like DNA-binding domains"/>
    <property type="match status" value="1"/>
</dbReference>